<organism evidence="1 2">
    <name type="scientific">Candidatus Propionivibrio dominans</name>
    <dbReference type="NCBI Taxonomy" id="2954373"/>
    <lineage>
        <taxon>Bacteria</taxon>
        <taxon>Pseudomonadati</taxon>
        <taxon>Pseudomonadota</taxon>
        <taxon>Betaproteobacteria</taxon>
        <taxon>Rhodocyclales</taxon>
        <taxon>Rhodocyclaceae</taxon>
        <taxon>Propionivibrio</taxon>
    </lineage>
</organism>
<dbReference type="EMBL" id="JADJNC010000031">
    <property type="protein sequence ID" value="MBK7424495.1"/>
    <property type="molecule type" value="Genomic_DNA"/>
</dbReference>
<accession>A0A9D7F973</accession>
<comment type="caution">
    <text evidence="1">The sequence shown here is derived from an EMBL/GenBank/DDBJ whole genome shotgun (WGS) entry which is preliminary data.</text>
</comment>
<reference evidence="1" key="1">
    <citation type="submission" date="2020-10" db="EMBL/GenBank/DDBJ databases">
        <title>Connecting structure to function with the recovery of over 1000 high-quality activated sludge metagenome-assembled genomes encoding full-length rRNA genes using long-read sequencing.</title>
        <authorList>
            <person name="Singleton C.M."/>
            <person name="Petriglieri F."/>
            <person name="Kristensen J.M."/>
            <person name="Kirkegaard R.H."/>
            <person name="Michaelsen T.Y."/>
            <person name="Andersen M.H."/>
            <person name="Karst S.M."/>
            <person name="Dueholm M.S."/>
            <person name="Nielsen P.H."/>
            <person name="Albertsen M."/>
        </authorList>
    </citation>
    <scope>NUCLEOTIDE SEQUENCE</scope>
    <source>
        <strain evidence="1">EsbW_18-Q3-R4-48_MAXAC.044</strain>
    </source>
</reference>
<sequence>MNTQIIHAVSATEIGDYKLRIAFDDDTTQEIDFKPFLASALHPDIRAYLDPQRFSSFRIEYGDLVWGDYDLCFPIIDLYKNQLVKGSALEQAA</sequence>
<protein>
    <submittedName>
        <fullName evidence="1">DUF2442 domain-containing protein</fullName>
    </submittedName>
</protein>
<gene>
    <name evidence="1" type="ORF">IPJ48_16230</name>
</gene>
<dbReference type="Proteomes" id="UP000886602">
    <property type="component" value="Unassembled WGS sequence"/>
</dbReference>
<proteinExistence type="predicted"/>
<dbReference type="Gene3D" id="3.30.2020.10">
    <property type="entry name" value="NE0471-like N-terminal domain"/>
    <property type="match status" value="1"/>
</dbReference>
<name>A0A9D7F973_9RHOO</name>
<dbReference type="InterPro" id="IPR036782">
    <property type="entry name" value="NE0471-like_N"/>
</dbReference>
<dbReference type="SUPFAM" id="SSF143880">
    <property type="entry name" value="NE0471 N-terminal domain-like"/>
    <property type="match status" value="1"/>
</dbReference>
<evidence type="ECO:0000313" key="2">
    <source>
        <dbReference type="Proteomes" id="UP000886602"/>
    </source>
</evidence>
<dbReference type="AlphaFoldDB" id="A0A9D7F973"/>
<evidence type="ECO:0000313" key="1">
    <source>
        <dbReference type="EMBL" id="MBK7424495.1"/>
    </source>
</evidence>